<reference evidence="4 5" key="1">
    <citation type="submission" date="2019-03" db="EMBL/GenBank/DDBJ databases">
        <title>Genomic Encyclopedia of Type Strains, Phase III (KMG-III): the genomes of soil and plant-associated and newly described type strains.</title>
        <authorList>
            <person name="Whitman W."/>
        </authorList>
    </citation>
    <scope>NUCLEOTIDE SEQUENCE [LARGE SCALE GENOMIC DNA]</scope>
    <source>
        <strain evidence="4 5">VKM Ac-2570</strain>
    </source>
</reference>
<feature type="compositionally biased region" description="Basic and acidic residues" evidence="1">
    <location>
        <begin position="94"/>
        <end position="117"/>
    </location>
</feature>
<dbReference type="Pfam" id="PF00226">
    <property type="entry name" value="DnaJ"/>
    <property type="match status" value="1"/>
</dbReference>
<evidence type="ECO:0000256" key="1">
    <source>
        <dbReference type="SAM" id="MobiDB-lite"/>
    </source>
</evidence>
<name>A0A4R7ZT52_9ACTN</name>
<keyword evidence="2" id="KW-0472">Membrane</keyword>
<dbReference type="InterPro" id="IPR036869">
    <property type="entry name" value="J_dom_sf"/>
</dbReference>
<dbReference type="Gene3D" id="1.10.287.110">
    <property type="entry name" value="DnaJ domain"/>
    <property type="match status" value="1"/>
</dbReference>
<dbReference type="Proteomes" id="UP000295447">
    <property type="component" value="Unassembled WGS sequence"/>
</dbReference>
<dbReference type="EMBL" id="SODF01000002">
    <property type="protein sequence ID" value="TDW18650.1"/>
    <property type="molecule type" value="Genomic_DNA"/>
</dbReference>
<dbReference type="CDD" id="cd06257">
    <property type="entry name" value="DnaJ"/>
    <property type="match status" value="1"/>
</dbReference>
<keyword evidence="2" id="KW-0812">Transmembrane</keyword>
<gene>
    <name evidence="4" type="ORF">EV650_5244</name>
</gene>
<dbReference type="PANTHER" id="PTHR44240">
    <property type="entry name" value="DNAJ DOMAIN (PROKARYOTIC HEAT SHOCK PROTEIN)-RELATED"/>
    <property type="match status" value="1"/>
</dbReference>
<dbReference type="PROSITE" id="PS50076">
    <property type="entry name" value="DNAJ_2"/>
    <property type="match status" value="1"/>
</dbReference>
<dbReference type="SUPFAM" id="SSF46565">
    <property type="entry name" value="Chaperone J-domain"/>
    <property type="match status" value="1"/>
</dbReference>
<dbReference type="RefSeq" id="WP_202874909.1">
    <property type="nucleotide sequence ID" value="NZ_SODF01000002.1"/>
</dbReference>
<feature type="transmembrane region" description="Helical" evidence="2">
    <location>
        <begin position="200"/>
        <end position="219"/>
    </location>
</feature>
<sequence length="447" mass="47669">MSGSNHYEVLNVDRTATTAEIKSAYRKLVRQVHPDQGGNAALFRLVQEAWTTLGDPAKRTAYDRELAGQTRTTPPRPDPGYGGNTTYTPPRQDPPPRDPPPRDPPPRDPPPRADAPRTDPPPTGPAPSEPQGPVRVVPRFGRWRVVSLVLLVAWLIVVIGPVLAVAVTSPKNLLYGIPLLCLGVAGLPRPWRARVPFGRLLSRVGVLVAIAFVAALVLGNSELNTAARVVLYVAIGGFVLVRLTTWRWSVARELDQAIDKQAAYDSNVWGRPGEPLINDGRTPPLAPSDVLRTRRTGRILEGVLSVLPAAKLVHNPRIGGVTIDHLLIAGSRVAVVASIVGPPGTYSIDGYGSLLRDGQPFGGSPALSTAITAWQNFLEAATVQGFLVVLPPVDGQGGIVTAGSADVAVTCLAGQSAAADLTAWLQPQGNLLDRHVLYDVLYEAANR</sequence>
<feature type="region of interest" description="Disordered" evidence="1">
    <location>
        <begin position="60"/>
        <end position="134"/>
    </location>
</feature>
<dbReference type="PANTHER" id="PTHR44240:SF10">
    <property type="entry name" value="J DOMAIN-CONTAINING PROTEIN"/>
    <property type="match status" value="1"/>
</dbReference>
<keyword evidence="5" id="KW-1185">Reference proteome</keyword>
<feature type="transmembrane region" description="Helical" evidence="2">
    <location>
        <begin position="145"/>
        <end position="166"/>
    </location>
</feature>
<feature type="transmembrane region" description="Helical" evidence="2">
    <location>
        <begin position="172"/>
        <end position="188"/>
    </location>
</feature>
<feature type="domain" description="J" evidence="3">
    <location>
        <begin position="5"/>
        <end position="66"/>
    </location>
</feature>
<evidence type="ECO:0000313" key="4">
    <source>
        <dbReference type="EMBL" id="TDW18650.1"/>
    </source>
</evidence>
<proteinExistence type="predicted"/>
<organism evidence="4 5">
    <name type="scientific">Kribbella kalugense</name>
    <dbReference type="NCBI Taxonomy" id="2512221"/>
    <lineage>
        <taxon>Bacteria</taxon>
        <taxon>Bacillati</taxon>
        <taxon>Actinomycetota</taxon>
        <taxon>Actinomycetes</taxon>
        <taxon>Propionibacteriales</taxon>
        <taxon>Kribbellaceae</taxon>
        <taxon>Kribbella</taxon>
    </lineage>
</organism>
<dbReference type="InterPro" id="IPR001623">
    <property type="entry name" value="DnaJ_domain"/>
</dbReference>
<keyword evidence="2" id="KW-1133">Transmembrane helix</keyword>
<comment type="caution">
    <text evidence="4">The sequence shown here is derived from an EMBL/GenBank/DDBJ whole genome shotgun (WGS) entry which is preliminary data.</text>
</comment>
<dbReference type="InterPro" id="IPR052276">
    <property type="entry name" value="Diphthamide-biosynth_chaperone"/>
</dbReference>
<evidence type="ECO:0000256" key="2">
    <source>
        <dbReference type="SAM" id="Phobius"/>
    </source>
</evidence>
<evidence type="ECO:0000259" key="3">
    <source>
        <dbReference type="PROSITE" id="PS50076"/>
    </source>
</evidence>
<feature type="transmembrane region" description="Helical" evidence="2">
    <location>
        <begin position="225"/>
        <end position="243"/>
    </location>
</feature>
<evidence type="ECO:0000313" key="5">
    <source>
        <dbReference type="Proteomes" id="UP000295447"/>
    </source>
</evidence>
<dbReference type="SMART" id="SM00271">
    <property type="entry name" value="DnaJ"/>
    <property type="match status" value="1"/>
</dbReference>
<dbReference type="PRINTS" id="PR00625">
    <property type="entry name" value="JDOMAIN"/>
</dbReference>
<dbReference type="AlphaFoldDB" id="A0A4R7ZT52"/>
<protein>
    <submittedName>
        <fullName evidence="4">DnaJ-like protein</fullName>
    </submittedName>
</protein>
<feature type="compositionally biased region" description="Pro residues" evidence="1">
    <location>
        <begin position="118"/>
        <end position="130"/>
    </location>
</feature>
<accession>A0A4R7ZT52</accession>